<comment type="caution">
    <text evidence="22">The sequence shown here is derived from an EMBL/GenBank/DDBJ whole genome shotgun (WGS) entry which is preliminary data.</text>
</comment>
<dbReference type="GO" id="GO:0042744">
    <property type="term" value="P:hydrogen peroxide catabolic process"/>
    <property type="evidence" value="ECO:0007669"/>
    <property type="project" value="UniProtKB-KW"/>
</dbReference>
<feature type="active site" description="Proton acceptor" evidence="15">
    <location>
        <position position="66"/>
    </location>
</feature>
<dbReference type="PRINTS" id="PR00458">
    <property type="entry name" value="PEROXIDASE"/>
</dbReference>
<comment type="similarity">
    <text evidence="3">Belongs to the peroxidase family. Ascorbate peroxidase subfamily.</text>
</comment>
<evidence type="ECO:0000256" key="8">
    <source>
        <dbReference type="ARBA" id="ARBA00022723"/>
    </source>
</evidence>
<evidence type="ECO:0000256" key="14">
    <source>
        <dbReference type="ARBA" id="ARBA00023324"/>
    </source>
</evidence>
<name>A0AAN8VQC9_9MAGN</name>
<keyword evidence="10 17" id="KW-0106">Calcium</keyword>
<feature type="binding site" evidence="17">
    <location>
        <position position="70"/>
    </location>
    <ligand>
        <name>Ca(2+)</name>
        <dbReference type="ChEBI" id="CHEBI:29108"/>
        <label>1</label>
    </ligand>
</feature>
<dbReference type="InterPro" id="IPR002016">
    <property type="entry name" value="Haem_peroxidase"/>
</dbReference>
<reference evidence="22 23" key="1">
    <citation type="submission" date="2023-12" db="EMBL/GenBank/DDBJ databases">
        <title>A high-quality genome assembly for Dillenia turbinata (Dilleniales).</title>
        <authorList>
            <person name="Chanderbali A."/>
        </authorList>
    </citation>
    <scope>NUCLEOTIDE SEQUENCE [LARGE SCALE GENOMIC DNA]</scope>
    <source>
        <strain evidence="22">LSX21</strain>
        <tissue evidence="22">Leaf</tissue>
    </source>
</reference>
<dbReference type="InterPro" id="IPR010255">
    <property type="entry name" value="Haem_peroxidase_sf"/>
</dbReference>
<dbReference type="GO" id="GO:0046872">
    <property type="term" value="F:metal ion binding"/>
    <property type="evidence" value="ECO:0007669"/>
    <property type="project" value="UniProtKB-UniRule"/>
</dbReference>
<dbReference type="PANTHER" id="PTHR31235">
    <property type="entry name" value="PEROXIDASE 25-RELATED"/>
    <property type="match status" value="1"/>
</dbReference>
<feature type="binding site" evidence="17">
    <location>
        <position position="74"/>
    </location>
    <ligand>
        <name>Ca(2+)</name>
        <dbReference type="ChEBI" id="CHEBI:29108"/>
        <label>1</label>
    </ligand>
</feature>
<dbReference type="GO" id="GO:0020037">
    <property type="term" value="F:heme binding"/>
    <property type="evidence" value="ECO:0007669"/>
    <property type="project" value="UniProtKB-UniRule"/>
</dbReference>
<keyword evidence="5 20" id="KW-0964">Secreted</keyword>
<keyword evidence="6 20" id="KW-0575">Peroxidase</keyword>
<feature type="binding site" evidence="17">
    <location>
        <position position="248"/>
    </location>
    <ligand>
        <name>Ca(2+)</name>
        <dbReference type="ChEBI" id="CHEBI:29108"/>
        <label>2</label>
    </ligand>
</feature>
<dbReference type="EMBL" id="JBAMMX010000006">
    <property type="protein sequence ID" value="KAK6938320.1"/>
    <property type="molecule type" value="Genomic_DNA"/>
</dbReference>
<dbReference type="EC" id="1.11.1.7" evidence="4 20"/>
<dbReference type="InterPro" id="IPR019794">
    <property type="entry name" value="Peroxidases_AS"/>
</dbReference>
<dbReference type="CDD" id="cd00693">
    <property type="entry name" value="secretory_peroxidase"/>
    <property type="match status" value="1"/>
</dbReference>
<feature type="binding site" evidence="16">
    <location>
        <position position="159"/>
    </location>
    <ligand>
        <name>substrate</name>
    </ligand>
</feature>
<evidence type="ECO:0000256" key="7">
    <source>
        <dbReference type="ARBA" id="ARBA00022617"/>
    </source>
</evidence>
<evidence type="ECO:0000256" key="10">
    <source>
        <dbReference type="ARBA" id="ARBA00022837"/>
    </source>
</evidence>
<feature type="binding site" evidence="17">
    <location>
        <position position="72"/>
    </location>
    <ligand>
        <name>Ca(2+)</name>
        <dbReference type="ChEBI" id="CHEBI:29108"/>
        <label>1</label>
    </ligand>
</feature>
<feature type="chain" id="PRO_5042670081" description="Peroxidase" evidence="20">
    <location>
        <begin position="26"/>
        <end position="325"/>
    </location>
</feature>
<evidence type="ECO:0000256" key="6">
    <source>
        <dbReference type="ARBA" id="ARBA00022559"/>
    </source>
</evidence>
<dbReference type="FunFam" id="1.10.420.10:FF:000010">
    <property type="entry name" value="Peroxidase"/>
    <property type="match status" value="1"/>
</dbReference>
<comment type="cofactor">
    <cofactor evidence="17 20">
        <name>heme b</name>
        <dbReference type="ChEBI" id="CHEBI:60344"/>
    </cofactor>
    <text evidence="17 20">Binds 1 heme b (iron(II)-protoporphyrin IX) group per subunit.</text>
</comment>
<keyword evidence="13 19" id="KW-1015">Disulfide bond</keyword>
<evidence type="ECO:0000256" key="16">
    <source>
        <dbReference type="PIRSR" id="PIRSR600823-2"/>
    </source>
</evidence>
<dbReference type="GO" id="GO:0005576">
    <property type="term" value="C:extracellular region"/>
    <property type="evidence" value="ECO:0007669"/>
    <property type="project" value="UniProtKB-SubCell"/>
</dbReference>
<evidence type="ECO:0000256" key="19">
    <source>
        <dbReference type="PIRSR" id="PIRSR600823-5"/>
    </source>
</evidence>
<evidence type="ECO:0000256" key="1">
    <source>
        <dbReference type="ARBA" id="ARBA00000189"/>
    </source>
</evidence>
<dbReference type="SUPFAM" id="SSF48113">
    <property type="entry name" value="Heme-dependent peroxidases"/>
    <property type="match status" value="1"/>
</dbReference>
<feature type="binding site" evidence="17">
    <location>
        <position position="190"/>
    </location>
    <ligand>
        <name>Ca(2+)</name>
        <dbReference type="ChEBI" id="CHEBI:29108"/>
        <label>2</label>
    </ligand>
</feature>
<keyword evidence="7 20" id="KW-0349">Heme</keyword>
<evidence type="ECO:0000256" key="20">
    <source>
        <dbReference type="RuleBase" id="RU362060"/>
    </source>
</evidence>
<keyword evidence="9 20" id="KW-0732">Signal</keyword>
<evidence type="ECO:0000256" key="2">
    <source>
        <dbReference type="ARBA" id="ARBA00002322"/>
    </source>
</evidence>
<keyword evidence="8 17" id="KW-0479">Metal-binding</keyword>
<dbReference type="InterPro" id="IPR033905">
    <property type="entry name" value="Secretory_peroxidase"/>
</dbReference>
<dbReference type="InterPro" id="IPR019793">
    <property type="entry name" value="Peroxidases_heam-ligand_BS"/>
</dbReference>
<evidence type="ECO:0000256" key="15">
    <source>
        <dbReference type="PIRSR" id="PIRSR600823-1"/>
    </source>
</evidence>
<feature type="signal peptide" evidence="20">
    <location>
        <begin position="1"/>
        <end position="25"/>
    </location>
</feature>
<feature type="site" description="Transition state stabilizer" evidence="18">
    <location>
        <position position="62"/>
    </location>
</feature>
<keyword evidence="12 17" id="KW-0408">Iron</keyword>
<dbReference type="PROSITE" id="PS00435">
    <property type="entry name" value="PEROXIDASE_1"/>
    <property type="match status" value="1"/>
</dbReference>
<evidence type="ECO:0000256" key="11">
    <source>
        <dbReference type="ARBA" id="ARBA00023002"/>
    </source>
</evidence>
<evidence type="ECO:0000256" key="18">
    <source>
        <dbReference type="PIRSR" id="PIRSR600823-4"/>
    </source>
</evidence>
<dbReference type="GO" id="GO:0140825">
    <property type="term" value="F:lactoperoxidase activity"/>
    <property type="evidence" value="ECO:0007669"/>
    <property type="project" value="UniProtKB-EC"/>
</dbReference>
<dbReference type="AlphaFoldDB" id="A0AAN8VQC9"/>
<evidence type="ECO:0000256" key="17">
    <source>
        <dbReference type="PIRSR" id="PIRSR600823-3"/>
    </source>
</evidence>
<evidence type="ECO:0000256" key="12">
    <source>
        <dbReference type="ARBA" id="ARBA00023004"/>
    </source>
</evidence>
<comment type="function">
    <text evidence="2">Removal of H(2)O(2), oxidation of toxic reductants, biosynthesis and degradation of lignin, suberization, auxin catabolism, response to environmental stresses such as wounding, pathogen attack and oxidative stress. These functions might be dependent on each isozyme/isoform in each plant tissue.</text>
</comment>
<evidence type="ECO:0000256" key="4">
    <source>
        <dbReference type="ARBA" id="ARBA00012313"/>
    </source>
</evidence>
<dbReference type="FunFam" id="1.10.520.10:FF:000008">
    <property type="entry name" value="Peroxidase"/>
    <property type="match status" value="1"/>
</dbReference>
<evidence type="ECO:0000256" key="3">
    <source>
        <dbReference type="ARBA" id="ARBA00006873"/>
    </source>
</evidence>
<evidence type="ECO:0000256" key="13">
    <source>
        <dbReference type="ARBA" id="ARBA00023157"/>
    </source>
</evidence>
<proteinExistence type="inferred from homology"/>
<feature type="binding site" evidence="17">
    <location>
        <position position="86"/>
    </location>
    <ligand>
        <name>Ca(2+)</name>
        <dbReference type="ChEBI" id="CHEBI:29108"/>
        <label>1</label>
    </ligand>
</feature>
<evidence type="ECO:0000313" key="23">
    <source>
        <dbReference type="Proteomes" id="UP001370490"/>
    </source>
</evidence>
<protein>
    <recommendedName>
        <fullName evidence="4 20">Peroxidase</fullName>
        <ecNumber evidence="4 20">1.11.1.7</ecNumber>
    </recommendedName>
</protein>
<feature type="disulfide bond" evidence="19">
    <location>
        <begin position="35"/>
        <end position="112"/>
    </location>
</feature>
<evidence type="ECO:0000256" key="5">
    <source>
        <dbReference type="ARBA" id="ARBA00022525"/>
    </source>
</evidence>
<comment type="similarity">
    <text evidence="20">Belongs to the peroxidase family. Classical plant (class III) peroxidase subfamily.</text>
</comment>
<feature type="domain" description="Plant heme peroxidase family profile" evidence="21">
    <location>
        <begin position="25"/>
        <end position="325"/>
    </location>
</feature>
<comment type="catalytic activity">
    <reaction evidence="1 20">
        <text>2 a phenolic donor + H2O2 = 2 a phenolic radical donor + 2 H2O</text>
        <dbReference type="Rhea" id="RHEA:56136"/>
        <dbReference type="ChEBI" id="CHEBI:15377"/>
        <dbReference type="ChEBI" id="CHEBI:16240"/>
        <dbReference type="ChEBI" id="CHEBI:139520"/>
        <dbReference type="ChEBI" id="CHEBI:139521"/>
        <dbReference type="EC" id="1.11.1.7"/>
    </reaction>
</comment>
<keyword evidence="11 20" id="KW-0560">Oxidoreductase</keyword>
<organism evidence="22 23">
    <name type="scientific">Dillenia turbinata</name>
    <dbReference type="NCBI Taxonomy" id="194707"/>
    <lineage>
        <taxon>Eukaryota</taxon>
        <taxon>Viridiplantae</taxon>
        <taxon>Streptophyta</taxon>
        <taxon>Embryophyta</taxon>
        <taxon>Tracheophyta</taxon>
        <taxon>Spermatophyta</taxon>
        <taxon>Magnoliopsida</taxon>
        <taxon>eudicotyledons</taxon>
        <taxon>Gunneridae</taxon>
        <taxon>Pentapetalae</taxon>
        <taxon>Dilleniales</taxon>
        <taxon>Dilleniaceae</taxon>
        <taxon>Dillenia</taxon>
    </lineage>
</organism>
<accession>A0AAN8VQC9</accession>
<feature type="binding site" evidence="17">
    <location>
        <position position="76"/>
    </location>
    <ligand>
        <name>Ca(2+)</name>
        <dbReference type="ChEBI" id="CHEBI:29108"/>
        <label>1</label>
    </ligand>
</feature>
<feature type="disulfide bond" evidence="19">
    <location>
        <begin position="68"/>
        <end position="73"/>
    </location>
</feature>
<feature type="binding site" evidence="17">
    <location>
        <position position="67"/>
    </location>
    <ligand>
        <name>Ca(2+)</name>
        <dbReference type="ChEBI" id="CHEBI:29108"/>
        <label>1</label>
    </ligand>
</feature>
<gene>
    <name evidence="22" type="ORF">RJ641_031828</name>
</gene>
<dbReference type="Gene3D" id="1.10.520.10">
    <property type="match status" value="1"/>
</dbReference>
<feature type="disulfide bond" evidence="19">
    <location>
        <begin position="118"/>
        <end position="321"/>
    </location>
</feature>
<evidence type="ECO:0000259" key="21">
    <source>
        <dbReference type="PROSITE" id="PS50873"/>
    </source>
</evidence>
<evidence type="ECO:0000256" key="9">
    <source>
        <dbReference type="ARBA" id="ARBA00022729"/>
    </source>
</evidence>
<dbReference type="InterPro" id="IPR000823">
    <property type="entry name" value="Peroxidase_pln"/>
</dbReference>
<comment type="cofactor">
    <cofactor evidence="17 20">
        <name>Ca(2+)</name>
        <dbReference type="ChEBI" id="CHEBI:29108"/>
    </cofactor>
    <text evidence="17 20">Binds 2 calcium ions per subunit.</text>
</comment>
<dbReference type="Proteomes" id="UP001370490">
    <property type="component" value="Unassembled WGS sequence"/>
</dbReference>
<dbReference type="PROSITE" id="PS00436">
    <property type="entry name" value="PEROXIDASE_2"/>
    <property type="match status" value="1"/>
</dbReference>
<feature type="binding site" evidence="17">
    <location>
        <position position="240"/>
    </location>
    <ligand>
        <name>Ca(2+)</name>
        <dbReference type="ChEBI" id="CHEBI:29108"/>
        <label>2</label>
    </ligand>
</feature>
<dbReference type="PROSITE" id="PS50873">
    <property type="entry name" value="PEROXIDASE_4"/>
    <property type="match status" value="1"/>
</dbReference>
<keyword evidence="23" id="KW-1185">Reference proteome</keyword>
<dbReference type="Gene3D" id="1.10.420.10">
    <property type="entry name" value="Peroxidase, domain 2"/>
    <property type="match status" value="1"/>
</dbReference>
<keyword evidence="14 20" id="KW-0376">Hydrogen peroxide</keyword>
<feature type="binding site" description="axial binding residue" evidence="17">
    <location>
        <position position="189"/>
    </location>
    <ligand>
        <name>heme b</name>
        <dbReference type="ChEBI" id="CHEBI:60344"/>
    </ligand>
    <ligandPart>
        <name>Fe</name>
        <dbReference type="ChEBI" id="CHEBI:18248"/>
    </ligandPart>
</feature>
<dbReference type="GO" id="GO:0006979">
    <property type="term" value="P:response to oxidative stress"/>
    <property type="evidence" value="ECO:0007669"/>
    <property type="project" value="UniProtKB-UniRule"/>
</dbReference>
<comment type="subcellular location">
    <subcellularLocation>
        <location evidence="20">Secreted</location>
    </subcellularLocation>
</comment>
<dbReference type="Pfam" id="PF00141">
    <property type="entry name" value="peroxidase"/>
    <property type="match status" value="1"/>
</dbReference>
<feature type="disulfide bond" evidence="19">
    <location>
        <begin position="196"/>
        <end position="228"/>
    </location>
</feature>
<sequence>MEFTCLNRKALILVTVLCNFIMVSSLEVGFYSQTCPNAESIVSTVVQEALSAEQTVAAELLRLHFHDCFVEGCDGSILIDNGDDQEKNAFGHQGVGGFNIIEKAKARLEQVCPATVSCADIVALAARDAVVLSNGPSYEVLTGRRDGLVSNKSLANEMPEVNDSIQLLRSKFQKKGLNDKDLVLLSAAHTIGTTACFFMQKRLYEFPPHGGSDPSINPALLPDLKSMCPKGGNSERLPLDPGSERIFDDHILGNIKNGFGVIESDARLYDDSVTKRIIDAYVGIANIRGKALFNRDFAAAMVKMGLIGVKSGSDGEIRRVCNAFN</sequence>
<evidence type="ECO:0000313" key="22">
    <source>
        <dbReference type="EMBL" id="KAK6938320.1"/>
    </source>
</evidence>
<dbReference type="PRINTS" id="PR00461">
    <property type="entry name" value="PLPEROXIDASE"/>
</dbReference>